<comment type="similarity">
    <text evidence="1">Belongs to the heat shock protein 70 family.</text>
</comment>
<evidence type="ECO:0000256" key="1">
    <source>
        <dbReference type="ARBA" id="ARBA00007381"/>
    </source>
</evidence>
<dbReference type="Gene3D" id="3.30.420.40">
    <property type="match status" value="2"/>
</dbReference>
<evidence type="ECO:0000256" key="3">
    <source>
        <dbReference type="ARBA" id="ARBA00022840"/>
    </source>
</evidence>
<dbReference type="OrthoDB" id="2401965at2759"/>
<evidence type="ECO:0000256" key="4">
    <source>
        <dbReference type="SAM" id="MobiDB-lite"/>
    </source>
</evidence>
<protein>
    <submittedName>
        <fullName evidence="5">Chaperone protein DnaK</fullName>
    </submittedName>
</protein>
<feature type="region of interest" description="Disordered" evidence="4">
    <location>
        <begin position="70"/>
        <end position="98"/>
    </location>
</feature>
<dbReference type="GO" id="GO:0005634">
    <property type="term" value="C:nucleus"/>
    <property type="evidence" value="ECO:0007669"/>
    <property type="project" value="TreeGrafter"/>
</dbReference>
<dbReference type="InterPro" id="IPR043129">
    <property type="entry name" value="ATPase_NBD"/>
</dbReference>
<dbReference type="PRINTS" id="PR00301">
    <property type="entry name" value="HEATSHOCK70"/>
</dbReference>
<sequence>MAQQAGVQLVHSIGIDFGNRYSSIAVHNYPAPNDVTVLQATAGATTKRVLMHVARDANAEDGYVAGPAVTAQQHGARDLKRHLGRRRPPKRHRDPIMAGKVHYTPQGHVVQMQVDEHAEQSDGEPKDSVVLLVSELFRHLAGETVQYIGNPATEVAISVPCHFGQDEMAVMREAAEDAGLRVTGLIEDPIAAALGFTTIPQREAGYETEIRGKRFAVLDMGDCCLTASILSCTPEGEIRIEATQYNPNLGGVSFDRCLLTCFTENLDDVAYTGTAAQRMSVLLSEAERVKLEFVPQPQRDEVFAQLPAVGLKRRAVSREEFERLCEGQYRKVAKLLERLKRSKAGEATLDFVLLVGGSARLPRVRDTVEEILVSQRSPIFISAEVDVIVARGVALYAHLLRQRDGNPEYTIVEFQHSPSRGGDYFKNLLHGFADAKLPAVSAGCLSVFRRWFSGEREIEQEQNERNRGAPELEGTFKDYDPTHTGPPNFEGARFWAVTLLGSVLCVPSSWVHASVGIGKSYGRLFGGVEQN</sequence>
<evidence type="ECO:0000256" key="2">
    <source>
        <dbReference type="ARBA" id="ARBA00022741"/>
    </source>
</evidence>
<keyword evidence="2" id="KW-0547">Nucleotide-binding</keyword>
<dbReference type="PANTHER" id="PTHR45639">
    <property type="entry name" value="HSC70CB, ISOFORM G-RELATED"/>
    <property type="match status" value="1"/>
</dbReference>
<dbReference type="Proteomes" id="UP000192578">
    <property type="component" value="Unassembled WGS sequence"/>
</dbReference>
<gene>
    <name evidence="5" type="ORF">BV898_05414</name>
</gene>
<dbReference type="GO" id="GO:0140662">
    <property type="term" value="F:ATP-dependent protein folding chaperone"/>
    <property type="evidence" value="ECO:0007669"/>
    <property type="project" value="InterPro"/>
</dbReference>
<evidence type="ECO:0000313" key="6">
    <source>
        <dbReference type="Proteomes" id="UP000192578"/>
    </source>
</evidence>
<comment type="caution">
    <text evidence="5">The sequence shown here is derived from an EMBL/GenBank/DDBJ whole genome shotgun (WGS) entry which is preliminary data.</text>
</comment>
<feature type="compositionally biased region" description="Basic and acidic residues" evidence="4">
    <location>
        <begin position="459"/>
        <end position="481"/>
    </location>
</feature>
<dbReference type="GO" id="GO:0005524">
    <property type="term" value="F:ATP binding"/>
    <property type="evidence" value="ECO:0007669"/>
    <property type="project" value="UniProtKB-KW"/>
</dbReference>
<dbReference type="SUPFAM" id="SSF53067">
    <property type="entry name" value="Actin-like ATPase domain"/>
    <property type="match status" value="2"/>
</dbReference>
<dbReference type="InterPro" id="IPR013126">
    <property type="entry name" value="Hsp_70_fam"/>
</dbReference>
<accession>A0A1W0WZG1</accession>
<feature type="compositionally biased region" description="Basic residues" evidence="4">
    <location>
        <begin position="79"/>
        <end position="93"/>
    </location>
</feature>
<dbReference type="Pfam" id="PF00012">
    <property type="entry name" value="HSP70"/>
    <property type="match status" value="1"/>
</dbReference>
<organism evidence="5 6">
    <name type="scientific">Hypsibius exemplaris</name>
    <name type="common">Freshwater tardigrade</name>
    <dbReference type="NCBI Taxonomy" id="2072580"/>
    <lineage>
        <taxon>Eukaryota</taxon>
        <taxon>Metazoa</taxon>
        <taxon>Ecdysozoa</taxon>
        <taxon>Tardigrada</taxon>
        <taxon>Eutardigrada</taxon>
        <taxon>Parachela</taxon>
        <taxon>Hypsibioidea</taxon>
        <taxon>Hypsibiidae</taxon>
        <taxon>Hypsibius</taxon>
    </lineage>
</organism>
<dbReference type="EMBL" id="MTYJ01000029">
    <property type="protein sequence ID" value="OQV20594.1"/>
    <property type="molecule type" value="Genomic_DNA"/>
</dbReference>
<keyword evidence="3" id="KW-0067">ATP-binding</keyword>
<reference evidence="6" key="1">
    <citation type="submission" date="2017-01" db="EMBL/GenBank/DDBJ databases">
        <title>Comparative genomics of anhydrobiosis in the tardigrade Hypsibius dujardini.</title>
        <authorList>
            <person name="Yoshida Y."/>
            <person name="Koutsovoulos G."/>
            <person name="Laetsch D."/>
            <person name="Stevens L."/>
            <person name="Kumar S."/>
            <person name="Horikawa D."/>
            <person name="Ishino K."/>
            <person name="Komine S."/>
            <person name="Tomita M."/>
            <person name="Blaxter M."/>
            <person name="Arakawa K."/>
        </authorList>
    </citation>
    <scope>NUCLEOTIDE SEQUENCE [LARGE SCALE GENOMIC DNA]</scope>
    <source>
        <strain evidence="6">Z151</strain>
    </source>
</reference>
<dbReference type="PANTHER" id="PTHR45639:SF32">
    <property type="entry name" value="HEAT SHOCK PROTEIN PDR13"/>
    <property type="match status" value="1"/>
</dbReference>
<keyword evidence="6" id="KW-1185">Reference proteome</keyword>
<dbReference type="Gene3D" id="3.90.640.10">
    <property type="entry name" value="Actin, Chain A, domain 4"/>
    <property type="match status" value="1"/>
</dbReference>
<proteinExistence type="inferred from homology"/>
<dbReference type="GO" id="GO:0005829">
    <property type="term" value="C:cytosol"/>
    <property type="evidence" value="ECO:0007669"/>
    <property type="project" value="TreeGrafter"/>
</dbReference>
<evidence type="ECO:0000313" key="5">
    <source>
        <dbReference type="EMBL" id="OQV20594.1"/>
    </source>
</evidence>
<dbReference type="AlphaFoldDB" id="A0A1W0WZG1"/>
<name>A0A1W0WZG1_HYPEX</name>
<feature type="region of interest" description="Disordered" evidence="4">
    <location>
        <begin position="459"/>
        <end position="483"/>
    </location>
</feature>